<proteinExistence type="predicted"/>
<dbReference type="InterPro" id="IPR013087">
    <property type="entry name" value="Znf_C2H2_type"/>
</dbReference>
<gene>
    <name evidence="4" type="ORF">MVEN_02129700</name>
</gene>
<keyword evidence="1" id="KW-0863">Zinc-finger</keyword>
<evidence type="ECO:0000256" key="1">
    <source>
        <dbReference type="PROSITE-ProRule" id="PRU00042"/>
    </source>
</evidence>
<keyword evidence="5" id="KW-1185">Reference proteome</keyword>
<feature type="region of interest" description="Disordered" evidence="2">
    <location>
        <begin position="376"/>
        <end position="432"/>
    </location>
</feature>
<dbReference type="PROSITE" id="PS50157">
    <property type="entry name" value="ZINC_FINGER_C2H2_2"/>
    <property type="match status" value="1"/>
</dbReference>
<feature type="compositionally biased region" description="Low complexity" evidence="2">
    <location>
        <begin position="728"/>
        <end position="738"/>
    </location>
</feature>
<dbReference type="GO" id="GO:0008270">
    <property type="term" value="F:zinc ion binding"/>
    <property type="evidence" value="ECO:0007669"/>
    <property type="project" value="UniProtKB-KW"/>
</dbReference>
<feature type="region of interest" description="Disordered" evidence="2">
    <location>
        <begin position="834"/>
        <end position="857"/>
    </location>
</feature>
<accession>A0A8H6X960</accession>
<dbReference type="SMART" id="SM00355">
    <property type="entry name" value="ZnF_C2H2"/>
    <property type="match status" value="1"/>
</dbReference>
<protein>
    <submittedName>
        <fullName evidence="4">C2H2-type domain-containing protein</fullName>
    </submittedName>
</protein>
<feature type="compositionally biased region" description="Polar residues" evidence="2">
    <location>
        <begin position="625"/>
        <end position="656"/>
    </location>
</feature>
<dbReference type="InterPro" id="IPR036236">
    <property type="entry name" value="Znf_C2H2_sf"/>
</dbReference>
<feature type="compositionally biased region" description="Polar residues" evidence="2">
    <location>
        <begin position="839"/>
        <end position="857"/>
    </location>
</feature>
<reference evidence="4" key="1">
    <citation type="submission" date="2020-05" db="EMBL/GenBank/DDBJ databases">
        <title>Mycena genomes resolve the evolution of fungal bioluminescence.</title>
        <authorList>
            <person name="Tsai I.J."/>
        </authorList>
    </citation>
    <scope>NUCLEOTIDE SEQUENCE</scope>
    <source>
        <strain evidence="4">CCC161011</strain>
    </source>
</reference>
<dbReference type="OrthoDB" id="3437960at2759"/>
<feature type="region of interest" description="Disordered" evidence="2">
    <location>
        <begin position="36"/>
        <end position="61"/>
    </location>
</feature>
<keyword evidence="1" id="KW-0479">Metal-binding</keyword>
<feature type="compositionally biased region" description="Low complexity" evidence="2">
    <location>
        <begin position="42"/>
        <end position="61"/>
    </location>
</feature>
<name>A0A8H6X960_9AGAR</name>
<feature type="compositionally biased region" description="Polar residues" evidence="2">
    <location>
        <begin position="413"/>
        <end position="432"/>
    </location>
</feature>
<dbReference type="AlphaFoldDB" id="A0A8H6X960"/>
<dbReference type="EMBL" id="JACAZI010000022">
    <property type="protein sequence ID" value="KAF7336933.1"/>
    <property type="molecule type" value="Genomic_DNA"/>
</dbReference>
<sequence>MYPNATQFGLHAAQLTNVQGSNYNLNVHQMLPTASSLAVSGPQQEQQAPQTAAPNTQSPQPAVYSVSGNYSSQLLCQGRGFPLFPGGHFVFNCEGPNGAVLALPFGAHQAKLENLEDVRHFVGKHAESWYKYVNKTKGRGVPNGSLYLVTGWEKAMSWGMASFRDVLENSFQLSFEPTANADNGYNYRWKAPHCHSKHGPPVEGTPINQTPLDQTIFIHAFAISVCEGIWEKLFGSQYLPGRGLVDILGQDPQYFCAAWVSRIFVRVVCLFWSIISDAAPIPQIFHPSQMIHERILREVVLVCKAKVVITHDDDWRDVFREDGLGTTGKNHSDLQQAIFDRFQVMEEEGTAFLMPRSYTTVVKNLATMTVADQHCPPADEPLENPEPFSARATPKVSEVEHPDRDNIPKVNLYPSSPEDSCTQLHPRNSSELSSSGEQAIFADAVWFIQPSDSSTSELSPLDENPFLPTEYRYSPSTSGRSSPIDAWSPVSSFSGDIFPDDASDDYWPHQQGLSVHSSPSLSPITSALDGVRLDERFSSVDQSVLLNGPPIVSCFRSSSLSVQDVSPAEIWADGVGRGRSASFTASSTTDTQFYRNDSPVQQVIPQYTYSDTEVQNSVADAEPTFSDSLGTGMSWGLENQGNGDATTGDNLTTTGHLVQGRRYPSSEHSSADSLHNRPPASPSLLTVPGPQRRPERSRSHSHLSSLMPPKLDSGRGRGQHHTPLGIPNSRNVSNGSRGSSRDVSSHGAVLFNDVQTSASFSSSSPASSAFEDAEIGVDGVIVGRQHTFTTIRGRDELLAPISTLSRASRAPFSKARRSKVLSSLRDNSGQGVFKRVKTKPSSSTFLSPHGSEGSQQEFRVAQPVSVPTFKAEVASKQIRQASNARRVNAALFECPLETCSSTFTTRRNLLNHINSHNKYRPHRCMCGLSFTTQGVLNRHKKRCRK</sequence>
<evidence type="ECO:0000313" key="4">
    <source>
        <dbReference type="EMBL" id="KAF7336933.1"/>
    </source>
</evidence>
<dbReference type="SUPFAM" id="SSF57667">
    <property type="entry name" value="beta-beta-alpha zinc fingers"/>
    <property type="match status" value="1"/>
</dbReference>
<dbReference type="Gene3D" id="3.30.160.60">
    <property type="entry name" value="Classic Zinc Finger"/>
    <property type="match status" value="1"/>
</dbReference>
<feature type="domain" description="C2H2-type" evidence="3">
    <location>
        <begin position="892"/>
        <end position="921"/>
    </location>
</feature>
<feature type="compositionally biased region" description="Basic and acidic residues" evidence="2">
    <location>
        <begin position="397"/>
        <end position="407"/>
    </location>
</feature>
<evidence type="ECO:0000256" key="2">
    <source>
        <dbReference type="SAM" id="MobiDB-lite"/>
    </source>
</evidence>
<dbReference type="Proteomes" id="UP000620124">
    <property type="component" value="Unassembled WGS sequence"/>
</dbReference>
<keyword evidence="1" id="KW-0862">Zinc</keyword>
<dbReference type="PROSITE" id="PS00028">
    <property type="entry name" value="ZINC_FINGER_C2H2_1"/>
    <property type="match status" value="1"/>
</dbReference>
<evidence type="ECO:0000313" key="5">
    <source>
        <dbReference type="Proteomes" id="UP000620124"/>
    </source>
</evidence>
<comment type="caution">
    <text evidence="4">The sequence shown here is derived from an EMBL/GenBank/DDBJ whole genome shotgun (WGS) entry which is preliminary data.</text>
</comment>
<feature type="region of interest" description="Disordered" evidence="2">
    <location>
        <begin position="622"/>
        <end position="744"/>
    </location>
</feature>
<evidence type="ECO:0000259" key="3">
    <source>
        <dbReference type="PROSITE" id="PS50157"/>
    </source>
</evidence>
<organism evidence="4 5">
    <name type="scientific">Mycena venus</name>
    <dbReference type="NCBI Taxonomy" id="2733690"/>
    <lineage>
        <taxon>Eukaryota</taxon>
        <taxon>Fungi</taxon>
        <taxon>Dikarya</taxon>
        <taxon>Basidiomycota</taxon>
        <taxon>Agaricomycotina</taxon>
        <taxon>Agaricomycetes</taxon>
        <taxon>Agaricomycetidae</taxon>
        <taxon>Agaricales</taxon>
        <taxon>Marasmiineae</taxon>
        <taxon>Mycenaceae</taxon>
        <taxon>Mycena</taxon>
    </lineage>
</organism>